<dbReference type="PROSITE" id="PS00393">
    <property type="entry name" value="PEPCASE_2"/>
    <property type="match status" value="1"/>
</dbReference>
<gene>
    <name evidence="5" type="ORF">EI684_13640</name>
</gene>
<feature type="active site" evidence="3">
    <location>
        <position position="129"/>
    </location>
</feature>
<dbReference type="InterPro" id="IPR021135">
    <property type="entry name" value="PEP_COase"/>
</dbReference>
<dbReference type="GO" id="GO:0008964">
    <property type="term" value="F:phosphoenolpyruvate carboxylase activity"/>
    <property type="evidence" value="ECO:0007669"/>
    <property type="project" value="InterPro"/>
</dbReference>
<comment type="function">
    <text evidence="1">Forms oxaloacetate, a four-carbon dicarboxylic acid source for the tricarboxylic acid cycle.</text>
</comment>
<sequence length="911" mass="100518">MSESEYTTTFVKIERDFAWLLEAFREVLWECGDADEAALLAGMPLQIQTAMELPPRGAQALAIAFQLLNLCEENGIAQQRRLHETEHGPAAERGLWGDVLAQLRAEEIPHDLIAMALSRIRVEPVLTAHPTEAKRATVLEHYRELYLLLVKAENQIWTPAELLALRDEVKAVLERLWRTGDIFLERPDVASELRNVVHYLRRVFPEAVTQLDLRLRQVWADTGGDPSYVALPEALPQISFSTWVGGDRDGHPFVTAEVTAQALAELRRNALDLLRDQLTTLAQRLSLSAHNQAPPMLLVGRIEDLADEWGPVGQQALARNPDEPWRQLVNLMLATLPDPAAPHPAAYRSAAELVADLRLLDSTLISVGAERLAQQEVRPLRRLVRYCGFHLASLDVRQNSAFHDRALAQLLTTAGLPGSDYPAWSEGQRMALLETEIVSPRPFTRPEMALTEEAHAVVSCYRVLAQELRQHGPQGLGALIVSMTRSCADLLAVYLFAREGGLLVTTADGPVCPLPVVPLFETIEDLEASPAILAAYLAQPIVKRSLAFQAAQRGDQDLVQQVMVGYSDSNKDGGIVASLWGLHRAQRALFAVGAEVGVRIRFFHGRGGTISRGAGPTRRFIRALPPAALRGDLRMTEQGETIAQKYANRISAVYQLELLLAGVTGATLSRSLPTFPDDLATAMDRLAALSRSAYRELVERPGFVNFFRAATPIDAIEASRIGSRPPRRTGAQSIGDLRAIPWVFSWSQARYFLSGWYGLGSALERLAQEDAPSFAAIQQQARTWAPLHYLVSNAATSIATADPAIMVAYAALVSDPGLREEVLDAIRAEYARTEVMLELLYQGPLAVTRPRIHRVLELRQAGLERLHHQQIHLLHNWRTLLAAGDESRAAPLLRDLLLTVNALASGLRTTG</sequence>
<dbReference type="InterPro" id="IPR015813">
    <property type="entry name" value="Pyrv/PenolPyrv_kinase-like_dom"/>
</dbReference>
<evidence type="ECO:0000256" key="2">
    <source>
        <dbReference type="ARBA" id="ARBA00022419"/>
    </source>
</evidence>
<dbReference type="PANTHER" id="PTHR30523:SF32">
    <property type="entry name" value="PHOSPHOENOLPYRUVATE CARBOXYLASE"/>
    <property type="match status" value="1"/>
</dbReference>
<dbReference type="GO" id="GO:0005829">
    <property type="term" value="C:cytosol"/>
    <property type="evidence" value="ECO:0007669"/>
    <property type="project" value="TreeGrafter"/>
</dbReference>
<evidence type="ECO:0000256" key="3">
    <source>
        <dbReference type="PROSITE-ProRule" id="PRU10111"/>
    </source>
</evidence>
<dbReference type="PROSITE" id="PS00781">
    <property type="entry name" value="PEPCASE_1"/>
    <property type="match status" value="1"/>
</dbReference>
<dbReference type="AlphaFoldDB" id="A0A426TXI7"/>
<evidence type="ECO:0000313" key="5">
    <source>
        <dbReference type="EMBL" id="RRR70255.1"/>
    </source>
</evidence>
<dbReference type="Gene3D" id="1.20.1440.90">
    <property type="entry name" value="Phosphoenolpyruvate/pyruvate domain"/>
    <property type="match status" value="1"/>
</dbReference>
<comment type="caution">
    <text evidence="5">The sequence shown here is derived from an EMBL/GenBank/DDBJ whole genome shotgun (WGS) entry which is preliminary data.</text>
</comment>
<evidence type="ECO:0000256" key="1">
    <source>
        <dbReference type="ARBA" id="ARBA00003670"/>
    </source>
</evidence>
<dbReference type="SUPFAM" id="SSF51621">
    <property type="entry name" value="Phosphoenolpyruvate/pyruvate domain"/>
    <property type="match status" value="1"/>
</dbReference>
<reference evidence="5 6" key="1">
    <citation type="submission" date="2018-12" db="EMBL/GenBank/DDBJ databases">
        <title>Genome Sequence of Candidatus Viridilinea halotolerans isolated from saline sulfide-rich spring.</title>
        <authorList>
            <person name="Grouzdev D.S."/>
            <person name="Burganskaya E.I."/>
            <person name="Krutkina M.S."/>
            <person name="Sukhacheva M.V."/>
            <person name="Gorlenko V.M."/>
        </authorList>
    </citation>
    <scope>NUCLEOTIDE SEQUENCE [LARGE SCALE GENOMIC DNA]</scope>
    <source>
        <strain evidence="5">Chok-6</strain>
    </source>
</reference>
<protein>
    <recommendedName>
        <fullName evidence="2">Phosphoenolpyruvate carboxylase</fullName>
    </recommendedName>
</protein>
<dbReference type="Pfam" id="PF00311">
    <property type="entry name" value="PEPcase"/>
    <property type="match status" value="1"/>
</dbReference>
<dbReference type="GO" id="GO:0015977">
    <property type="term" value="P:carbon fixation"/>
    <property type="evidence" value="ECO:0007669"/>
    <property type="project" value="InterPro"/>
</dbReference>
<evidence type="ECO:0000313" key="6">
    <source>
        <dbReference type="Proteomes" id="UP000280307"/>
    </source>
</evidence>
<dbReference type="Proteomes" id="UP000280307">
    <property type="component" value="Unassembled WGS sequence"/>
</dbReference>
<accession>A0A426TXI7</accession>
<name>A0A426TXI7_9CHLR</name>
<evidence type="ECO:0000256" key="4">
    <source>
        <dbReference type="PROSITE-ProRule" id="PRU10112"/>
    </source>
</evidence>
<dbReference type="EMBL" id="RSAS01000540">
    <property type="protein sequence ID" value="RRR70255.1"/>
    <property type="molecule type" value="Genomic_DNA"/>
</dbReference>
<dbReference type="GO" id="GO:0006099">
    <property type="term" value="P:tricarboxylic acid cycle"/>
    <property type="evidence" value="ECO:0007669"/>
    <property type="project" value="InterPro"/>
</dbReference>
<feature type="active site" evidence="4">
    <location>
        <position position="571"/>
    </location>
</feature>
<dbReference type="InterPro" id="IPR018129">
    <property type="entry name" value="PEP_COase_Lys_AS"/>
</dbReference>
<dbReference type="PANTHER" id="PTHR30523">
    <property type="entry name" value="PHOSPHOENOLPYRUVATE CARBOXYLASE"/>
    <property type="match status" value="1"/>
</dbReference>
<dbReference type="PRINTS" id="PR00150">
    <property type="entry name" value="PEPCARBXLASE"/>
</dbReference>
<keyword evidence="5" id="KW-0670">Pyruvate</keyword>
<organism evidence="5 6">
    <name type="scientific">Candidatus Viridilinea halotolerans</name>
    <dbReference type="NCBI Taxonomy" id="2491704"/>
    <lineage>
        <taxon>Bacteria</taxon>
        <taxon>Bacillati</taxon>
        <taxon>Chloroflexota</taxon>
        <taxon>Chloroflexia</taxon>
        <taxon>Chloroflexales</taxon>
        <taxon>Chloroflexineae</taxon>
        <taxon>Oscillochloridaceae</taxon>
        <taxon>Candidatus Viridilinea</taxon>
    </lineage>
</organism>
<proteinExistence type="predicted"/>
<dbReference type="InterPro" id="IPR033129">
    <property type="entry name" value="PEPCASE_His_AS"/>
</dbReference>